<dbReference type="SFLD" id="SFLDS00003">
    <property type="entry name" value="Haloacid_Dehalogenase"/>
    <property type="match status" value="1"/>
</dbReference>
<sequence length="928" mass="97660">MSPETTHPQSHDWCALPGDEVVERLAINASTGLSHAEVAERRALHGSNRLAEPPRRSKFLVFIDQFRAGIVYVLAAAGLIAGLLGDIKDLVIIFIVLIINAIMGFAQEAKASNALAALERMLVTQVRVRRNGVTDEVAIDEIVPGDIVLLEAGDRVPADGRLLLAANLSVDESSLTGESVPVEKRADALTSAESPIGDRLGMVFMNTTVSRGRAEVVVTSTGMATEMGKVAEMLVSAKPSKTPLERQLDSLSKTLAMIAGTAAFIVFVIQWIIEQNFKDALLGAVALAVAAIPEGLPAVVTVTLAIGISKMAKQNAIVKRLHSVETLGSTSVICSDKTGTLTLNQMTAGEAFRGGEAWLVSGGGYGTEGNITSSGGRVVAAEFSTGALLPAALCSDAVLVPGATDGPGIIGDPTEAALVVMAAKAGLDAPTERALRPRLAEVPFDSVTKFMATFHLADPNSPNGDVLICVKGAPDVVLGMSTTFSEPDGSEQALDAVALGFRRSENDALASQGMRVLAVATRRVPASQIIDANGTVTNPENWISDLRLELLVGIVDPARTEARDAIALCHRAGIDVKMITGDHAVTAGAIAAQLGIQGEVVTGDDLDAMSDEELSARIGAIAVCARVSPEHKVRVVEALRSNGEIVAMTGDGVNDAAALRRADIGVAMGITGTEVTKEAGDMVLADDNFATIVEAVRGGRAVYDNILKFVRFQVATAFGAIATILGASAFGQHVPFSPIQVLWVNLIADGPTAVSLGVDAPAPGLMNRKPVPSDATILSRRRLSQVMFQGLITAIGVLAVYLYAINEYEPDVAKGEVPIVATTMAFTAFVFAQLVNVYNARSETASLFSRYTLTNWKLGASVVIVFFLQILLTVFEPMKNLFDTSSLTATQWGLCLVPPLLLLVAVELWKLVARSRVTRPTPMDLGND</sequence>
<evidence type="ECO:0000256" key="6">
    <source>
        <dbReference type="ARBA" id="ARBA00022840"/>
    </source>
</evidence>
<dbReference type="InterPro" id="IPR004014">
    <property type="entry name" value="ATPase_P-typ_cation-transptr_N"/>
</dbReference>
<organism evidence="13">
    <name type="scientific">freshwater metagenome</name>
    <dbReference type="NCBI Taxonomy" id="449393"/>
    <lineage>
        <taxon>unclassified sequences</taxon>
        <taxon>metagenomes</taxon>
        <taxon>ecological metagenomes</taxon>
    </lineage>
</organism>
<dbReference type="FunFam" id="3.40.50.1000:FF:000001">
    <property type="entry name" value="Phospholipid-transporting ATPase IC"/>
    <property type="match status" value="1"/>
</dbReference>
<evidence type="ECO:0000256" key="11">
    <source>
        <dbReference type="SAM" id="Phobius"/>
    </source>
</evidence>
<comment type="subcellular location">
    <subcellularLocation>
        <location evidence="1">Cell membrane</location>
        <topology evidence="1">Multi-pass membrane protein</topology>
    </subcellularLocation>
</comment>
<keyword evidence="7" id="KW-0460">Magnesium</keyword>
<keyword evidence="5" id="KW-0547">Nucleotide-binding</keyword>
<evidence type="ECO:0000256" key="9">
    <source>
        <dbReference type="ARBA" id="ARBA00022989"/>
    </source>
</evidence>
<name>A0A6J6FW89_9ZZZZ</name>
<evidence type="ECO:0000256" key="1">
    <source>
        <dbReference type="ARBA" id="ARBA00004651"/>
    </source>
</evidence>
<dbReference type="FunFam" id="2.70.150.10:FF:000016">
    <property type="entry name" value="Calcium-transporting P-type ATPase putative"/>
    <property type="match status" value="1"/>
</dbReference>
<dbReference type="GO" id="GO:0046872">
    <property type="term" value="F:metal ion binding"/>
    <property type="evidence" value="ECO:0007669"/>
    <property type="project" value="UniProtKB-KW"/>
</dbReference>
<dbReference type="Pfam" id="PF00690">
    <property type="entry name" value="Cation_ATPase_N"/>
    <property type="match status" value="1"/>
</dbReference>
<evidence type="ECO:0000313" key="13">
    <source>
        <dbReference type="EMBL" id="CAB4591939.1"/>
    </source>
</evidence>
<dbReference type="GO" id="GO:0005886">
    <property type="term" value="C:plasma membrane"/>
    <property type="evidence" value="ECO:0007669"/>
    <property type="project" value="UniProtKB-SubCell"/>
</dbReference>
<keyword evidence="4" id="KW-0479">Metal-binding</keyword>
<feature type="transmembrane region" description="Helical" evidence="11">
    <location>
        <begin position="254"/>
        <end position="273"/>
    </location>
</feature>
<proteinExistence type="predicted"/>
<dbReference type="PANTHER" id="PTHR24093:SF506">
    <property type="entry name" value="CATION-TRANSPORTING ATPASE PMA1"/>
    <property type="match status" value="1"/>
</dbReference>
<dbReference type="PROSITE" id="PS00154">
    <property type="entry name" value="ATPASE_E1_E2"/>
    <property type="match status" value="1"/>
</dbReference>
<dbReference type="InterPro" id="IPR023214">
    <property type="entry name" value="HAD_sf"/>
</dbReference>
<dbReference type="SUPFAM" id="SSF81665">
    <property type="entry name" value="Calcium ATPase, transmembrane domain M"/>
    <property type="match status" value="1"/>
</dbReference>
<evidence type="ECO:0000256" key="7">
    <source>
        <dbReference type="ARBA" id="ARBA00022842"/>
    </source>
</evidence>
<reference evidence="13" key="1">
    <citation type="submission" date="2020-05" db="EMBL/GenBank/DDBJ databases">
        <authorList>
            <person name="Chiriac C."/>
            <person name="Salcher M."/>
            <person name="Ghai R."/>
            <person name="Kavagutti S V."/>
        </authorList>
    </citation>
    <scope>NUCLEOTIDE SEQUENCE</scope>
</reference>
<keyword evidence="2" id="KW-1003">Cell membrane</keyword>
<dbReference type="Pfam" id="PF13246">
    <property type="entry name" value="Cation_ATPase"/>
    <property type="match status" value="1"/>
</dbReference>
<dbReference type="GO" id="GO:0005388">
    <property type="term" value="F:P-type calcium transporter activity"/>
    <property type="evidence" value="ECO:0007669"/>
    <property type="project" value="TreeGrafter"/>
</dbReference>
<dbReference type="InterPro" id="IPR008250">
    <property type="entry name" value="ATPase_P-typ_transduc_dom_A_sf"/>
</dbReference>
<feature type="domain" description="Cation-transporting P-type ATPase N-terminal" evidence="12">
    <location>
        <begin position="12"/>
        <end position="86"/>
    </location>
</feature>
<dbReference type="SUPFAM" id="SSF56784">
    <property type="entry name" value="HAD-like"/>
    <property type="match status" value="1"/>
</dbReference>
<evidence type="ECO:0000256" key="10">
    <source>
        <dbReference type="ARBA" id="ARBA00023136"/>
    </source>
</evidence>
<dbReference type="Gene3D" id="1.20.1110.10">
    <property type="entry name" value="Calcium-transporting ATPase, transmembrane domain"/>
    <property type="match status" value="1"/>
</dbReference>
<dbReference type="EMBL" id="CAEZTR010000181">
    <property type="protein sequence ID" value="CAB4591939.1"/>
    <property type="molecule type" value="Genomic_DNA"/>
</dbReference>
<feature type="transmembrane region" description="Helical" evidence="11">
    <location>
        <begin position="786"/>
        <end position="805"/>
    </location>
</feature>
<dbReference type="InterPro" id="IPR023299">
    <property type="entry name" value="ATPase_P-typ_cyto_dom_N"/>
</dbReference>
<dbReference type="NCBIfam" id="TIGR01494">
    <property type="entry name" value="ATPase_P-type"/>
    <property type="match status" value="2"/>
</dbReference>
<dbReference type="InterPro" id="IPR036412">
    <property type="entry name" value="HAD-like_sf"/>
</dbReference>
<evidence type="ECO:0000259" key="12">
    <source>
        <dbReference type="SMART" id="SM00831"/>
    </source>
</evidence>
<dbReference type="PANTHER" id="PTHR24093">
    <property type="entry name" value="CATION TRANSPORTING ATPASE"/>
    <property type="match status" value="1"/>
</dbReference>
<gene>
    <name evidence="13" type="ORF">UFOPK1711_01872</name>
</gene>
<dbReference type="InterPro" id="IPR018303">
    <property type="entry name" value="ATPase_P-typ_P_site"/>
</dbReference>
<dbReference type="Gene3D" id="3.40.50.1000">
    <property type="entry name" value="HAD superfamily/HAD-like"/>
    <property type="match status" value="1"/>
</dbReference>
<dbReference type="PRINTS" id="PR00119">
    <property type="entry name" value="CATATPASE"/>
</dbReference>
<dbReference type="Pfam" id="PF00689">
    <property type="entry name" value="Cation_ATPase_C"/>
    <property type="match status" value="1"/>
</dbReference>
<dbReference type="AlphaFoldDB" id="A0A6J6FW89"/>
<evidence type="ECO:0000256" key="5">
    <source>
        <dbReference type="ARBA" id="ARBA00022741"/>
    </source>
</evidence>
<dbReference type="SFLD" id="SFLDG00002">
    <property type="entry name" value="C1.7:_P-type_atpase_like"/>
    <property type="match status" value="1"/>
</dbReference>
<dbReference type="InterPro" id="IPR006068">
    <property type="entry name" value="ATPase_P-typ_cation-transptr_C"/>
</dbReference>
<dbReference type="Pfam" id="PF00122">
    <property type="entry name" value="E1-E2_ATPase"/>
    <property type="match status" value="1"/>
</dbReference>
<dbReference type="PRINTS" id="PR00120">
    <property type="entry name" value="HATPASE"/>
</dbReference>
<keyword evidence="10 11" id="KW-0472">Membrane</keyword>
<evidence type="ECO:0000256" key="4">
    <source>
        <dbReference type="ARBA" id="ARBA00022723"/>
    </source>
</evidence>
<dbReference type="InterPro" id="IPR001757">
    <property type="entry name" value="P_typ_ATPase"/>
</dbReference>
<dbReference type="InterPro" id="IPR044492">
    <property type="entry name" value="P_typ_ATPase_HD_dom"/>
</dbReference>
<dbReference type="InterPro" id="IPR023298">
    <property type="entry name" value="ATPase_P-typ_TM_dom_sf"/>
</dbReference>
<dbReference type="GO" id="GO:0016887">
    <property type="term" value="F:ATP hydrolysis activity"/>
    <property type="evidence" value="ECO:0007669"/>
    <property type="project" value="InterPro"/>
</dbReference>
<protein>
    <submittedName>
        <fullName evidence="13">Unannotated protein</fullName>
    </submittedName>
</protein>
<dbReference type="SUPFAM" id="SSF81660">
    <property type="entry name" value="Metal cation-transporting ATPase, ATP-binding domain N"/>
    <property type="match status" value="1"/>
</dbReference>
<dbReference type="GO" id="GO:0005524">
    <property type="term" value="F:ATP binding"/>
    <property type="evidence" value="ECO:0007669"/>
    <property type="project" value="UniProtKB-KW"/>
</dbReference>
<accession>A0A6J6FW89</accession>
<evidence type="ECO:0000256" key="3">
    <source>
        <dbReference type="ARBA" id="ARBA00022692"/>
    </source>
</evidence>
<dbReference type="SUPFAM" id="SSF81653">
    <property type="entry name" value="Calcium ATPase, transduction domain A"/>
    <property type="match status" value="1"/>
</dbReference>
<dbReference type="InterPro" id="IPR059000">
    <property type="entry name" value="ATPase_P-type_domA"/>
</dbReference>
<dbReference type="SMART" id="SM00831">
    <property type="entry name" value="Cation_ATPase_N"/>
    <property type="match status" value="1"/>
</dbReference>
<keyword evidence="6" id="KW-0067">ATP-binding</keyword>
<dbReference type="Gene3D" id="3.40.1110.10">
    <property type="entry name" value="Calcium-transporting ATPase, cytoplasmic domain N"/>
    <property type="match status" value="1"/>
</dbReference>
<feature type="transmembrane region" description="Helical" evidence="11">
    <location>
        <begin position="890"/>
        <end position="909"/>
    </location>
</feature>
<keyword evidence="9 11" id="KW-1133">Transmembrane helix</keyword>
<feature type="transmembrane region" description="Helical" evidence="11">
    <location>
        <begin position="858"/>
        <end position="878"/>
    </location>
</feature>
<keyword evidence="3 11" id="KW-0812">Transmembrane</keyword>
<feature type="transmembrane region" description="Helical" evidence="11">
    <location>
        <begin position="90"/>
        <end position="106"/>
    </location>
</feature>
<dbReference type="SFLD" id="SFLDF00027">
    <property type="entry name" value="p-type_atpase"/>
    <property type="match status" value="1"/>
</dbReference>
<evidence type="ECO:0000256" key="8">
    <source>
        <dbReference type="ARBA" id="ARBA00022967"/>
    </source>
</evidence>
<keyword evidence="8" id="KW-1278">Translocase</keyword>
<evidence type="ECO:0000256" key="2">
    <source>
        <dbReference type="ARBA" id="ARBA00022475"/>
    </source>
</evidence>
<feature type="transmembrane region" description="Helical" evidence="11">
    <location>
        <begin position="817"/>
        <end position="838"/>
    </location>
</feature>
<feature type="transmembrane region" description="Helical" evidence="11">
    <location>
        <begin position="59"/>
        <end position="84"/>
    </location>
</feature>
<feature type="transmembrane region" description="Helical" evidence="11">
    <location>
        <begin position="285"/>
        <end position="308"/>
    </location>
</feature>
<dbReference type="Gene3D" id="2.70.150.10">
    <property type="entry name" value="Calcium-transporting ATPase, cytoplasmic transduction domain A"/>
    <property type="match status" value="1"/>
</dbReference>